<dbReference type="FunFam" id="3.40.605.10:FF:000003">
    <property type="entry name" value="Methylmalonate-semialdehyde dehydrogenase [acylating]"/>
    <property type="match status" value="1"/>
</dbReference>
<reference evidence="6 7" key="1">
    <citation type="submission" date="2016-10" db="EMBL/GenBank/DDBJ databases">
        <authorList>
            <person name="Varghese N."/>
            <person name="Submissions S."/>
        </authorList>
    </citation>
    <scope>NUCLEOTIDE SEQUENCE [LARGE SCALE GENOMIC DNA]</scope>
    <source>
        <strain evidence="6 7">TC-13</strain>
    </source>
</reference>
<proteinExistence type="predicted"/>
<evidence type="ECO:0000256" key="1">
    <source>
        <dbReference type="ARBA" id="ARBA00013048"/>
    </source>
</evidence>
<protein>
    <recommendedName>
        <fullName evidence="1">methylmalonate-semialdehyde dehydrogenase (CoA acylating)</fullName>
        <ecNumber evidence="1">1.2.1.27</ecNumber>
    </recommendedName>
</protein>
<dbReference type="CDD" id="cd07085">
    <property type="entry name" value="ALDH_F6_MMSDH"/>
    <property type="match status" value="1"/>
</dbReference>
<feature type="compositionally biased region" description="Polar residues" evidence="4">
    <location>
        <begin position="496"/>
        <end position="511"/>
    </location>
</feature>
<dbReference type="InterPro" id="IPR016163">
    <property type="entry name" value="Ald_DH_C"/>
</dbReference>
<feature type="domain" description="Aldehyde dehydrogenase" evidence="5">
    <location>
        <begin position="24"/>
        <end position="485"/>
    </location>
</feature>
<dbReference type="PANTHER" id="PTHR43866:SF4">
    <property type="entry name" value="MALONATE-SEMIALDEHYDE DEHYDROGENASE"/>
    <property type="match status" value="1"/>
</dbReference>
<feature type="region of interest" description="Disordered" evidence="4">
    <location>
        <begin position="489"/>
        <end position="511"/>
    </location>
</feature>
<evidence type="ECO:0000256" key="3">
    <source>
        <dbReference type="ARBA" id="ARBA00023027"/>
    </source>
</evidence>
<dbReference type="GO" id="GO:0006574">
    <property type="term" value="P:L-valine catabolic process"/>
    <property type="evidence" value="ECO:0007669"/>
    <property type="project" value="TreeGrafter"/>
</dbReference>
<evidence type="ECO:0000256" key="4">
    <source>
        <dbReference type="SAM" id="MobiDB-lite"/>
    </source>
</evidence>
<dbReference type="GO" id="GO:0004491">
    <property type="term" value="F:methylmalonate-semialdehyde dehydrogenase (acylating, NAD) activity"/>
    <property type="evidence" value="ECO:0007669"/>
    <property type="project" value="UniProtKB-EC"/>
</dbReference>
<dbReference type="GO" id="GO:0006210">
    <property type="term" value="P:thymine catabolic process"/>
    <property type="evidence" value="ECO:0007669"/>
    <property type="project" value="TreeGrafter"/>
</dbReference>
<gene>
    <name evidence="6" type="ORF">SAMN02787113_02024</name>
</gene>
<evidence type="ECO:0000256" key="2">
    <source>
        <dbReference type="ARBA" id="ARBA00023002"/>
    </source>
</evidence>
<evidence type="ECO:0000313" key="6">
    <source>
        <dbReference type="EMBL" id="SEQ61417.1"/>
    </source>
</evidence>
<dbReference type="Proteomes" id="UP000199410">
    <property type="component" value="Unassembled WGS sequence"/>
</dbReference>
<dbReference type="FunFam" id="3.40.309.10:FF:000002">
    <property type="entry name" value="Methylmalonate-semialdehyde dehydrogenase (Acylating)"/>
    <property type="match status" value="1"/>
</dbReference>
<keyword evidence="2" id="KW-0560">Oxidoreductase</keyword>
<evidence type="ECO:0000313" key="7">
    <source>
        <dbReference type="Proteomes" id="UP000199410"/>
    </source>
</evidence>
<sequence length="511" mass="55600">MMTVQQKMKTLTHFIKGEEVAGTSGRFSDVYNPTTGETIARVPLASKDEVQQAIQHAKEAFPAWKKVSIGKRVEVLHRFRQLLVTKQEELIEVICQESGKTKEDAKGEIIRGIESVDMAISAPQLLKGEYSVNVGGNINAFSAKSPLGVVATIAPFNFPVMVPLAITSMAVAVGNAVILKPSERVPHSALFLSQLWKEAGLPDGIWTVVNGDKEAVNELLENKEIQAISFVGSTPVAEYIYQTGTKHNKRVAAFGGGKNFMIVMPDANLEQTANAFLGAAYGAASQRCMAISGALVVGQDTEQRFTDILKHKISQLKVGPYTEEDVDFGPVITQQSKETIISYIDGAVTEGANLVIDGRNPKVCETSNGFYIGPTLLNNITPDMTIFKEEVFGPARIVVRVETLQEAIDLINDHELGNGVTMFTSSGAAARKFQEKIEVGMVGVNVPIPIPVGYHNFGGWKRSKFGEGYMFGPDQARFFTKAKTISERWPDETEDATSSFAFPSNNDATKS</sequence>
<dbReference type="PANTHER" id="PTHR43866">
    <property type="entry name" value="MALONATE-SEMIALDEHYDE DEHYDROGENASE"/>
    <property type="match status" value="1"/>
</dbReference>
<organism evidence="6 7">
    <name type="scientific">Lysinibacillus fusiformis</name>
    <dbReference type="NCBI Taxonomy" id="28031"/>
    <lineage>
        <taxon>Bacteria</taxon>
        <taxon>Bacillati</taxon>
        <taxon>Bacillota</taxon>
        <taxon>Bacilli</taxon>
        <taxon>Bacillales</taxon>
        <taxon>Bacillaceae</taxon>
        <taxon>Lysinibacillus</taxon>
    </lineage>
</organism>
<dbReference type="EC" id="1.2.1.27" evidence="1"/>
<evidence type="ECO:0000259" key="5">
    <source>
        <dbReference type="Pfam" id="PF00171"/>
    </source>
</evidence>
<dbReference type="Pfam" id="PF00171">
    <property type="entry name" value="Aldedh"/>
    <property type="match status" value="1"/>
</dbReference>
<dbReference type="InterPro" id="IPR010061">
    <property type="entry name" value="MeMal-semiAld_DH"/>
</dbReference>
<dbReference type="InterPro" id="IPR016161">
    <property type="entry name" value="Ald_DH/histidinol_DH"/>
</dbReference>
<dbReference type="NCBIfam" id="TIGR01722">
    <property type="entry name" value="MMSDH"/>
    <property type="match status" value="1"/>
</dbReference>
<dbReference type="InterPro" id="IPR015590">
    <property type="entry name" value="Aldehyde_DH_dom"/>
</dbReference>
<dbReference type="Gene3D" id="3.40.605.10">
    <property type="entry name" value="Aldehyde Dehydrogenase, Chain A, domain 1"/>
    <property type="match status" value="1"/>
</dbReference>
<dbReference type="AlphaFoldDB" id="A0A1H9HGI4"/>
<accession>A0A1H9HGI4</accession>
<dbReference type="InterPro" id="IPR016162">
    <property type="entry name" value="Ald_DH_N"/>
</dbReference>
<dbReference type="EMBL" id="FOEL01000006">
    <property type="protein sequence ID" value="SEQ61417.1"/>
    <property type="molecule type" value="Genomic_DNA"/>
</dbReference>
<comment type="caution">
    <text evidence="6">The sequence shown here is derived from an EMBL/GenBank/DDBJ whole genome shotgun (WGS) entry which is preliminary data.</text>
</comment>
<dbReference type="SUPFAM" id="SSF53720">
    <property type="entry name" value="ALDH-like"/>
    <property type="match status" value="1"/>
</dbReference>
<dbReference type="Gene3D" id="3.40.309.10">
    <property type="entry name" value="Aldehyde Dehydrogenase, Chain A, domain 2"/>
    <property type="match status" value="1"/>
</dbReference>
<keyword evidence="3" id="KW-0520">NAD</keyword>
<name>A0A1H9HGI4_9BACI</name>